<dbReference type="Gene3D" id="3.40.50.2300">
    <property type="match status" value="1"/>
</dbReference>
<dbReference type="InterPro" id="IPR016032">
    <property type="entry name" value="Sig_transdc_resp-reg_C-effctor"/>
</dbReference>
<dbReference type="RefSeq" id="WP_167115726.1">
    <property type="nucleotide sequence ID" value="NZ_JAANOU010000001.1"/>
</dbReference>
<evidence type="ECO:0000259" key="3">
    <source>
        <dbReference type="PROSITE" id="PS50043"/>
    </source>
</evidence>
<dbReference type="Pfam" id="PF00072">
    <property type="entry name" value="Response_reg"/>
    <property type="match status" value="1"/>
</dbReference>
<keyword evidence="2" id="KW-0597">Phosphoprotein</keyword>
<dbReference type="Proteomes" id="UP000754495">
    <property type="component" value="Unassembled WGS sequence"/>
</dbReference>
<feature type="domain" description="HTH luxR-type" evidence="3">
    <location>
        <begin position="150"/>
        <end position="215"/>
    </location>
</feature>
<organism evidence="5 6">
    <name type="scientific">Amycolatopsis viridis</name>
    <dbReference type="NCBI Taxonomy" id="185678"/>
    <lineage>
        <taxon>Bacteria</taxon>
        <taxon>Bacillati</taxon>
        <taxon>Actinomycetota</taxon>
        <taxon>Actinomycetes</taxon>
        <taxon>Pseudonocardiales</taxon>
        <taxon>Pseudonocardiaceae</taxon>
        <taxon>Amycolatopsis</taxon>
    </lineage>
</organism>
<dbReference type="EMBL" id="JAANOU010000001">
    <property type="protein sequence ID" value="NIH80850.1"/>
    <property type="molecule type" value="Genomic_DNA"/>
</dbReference>
<dbReference type="SUPFAM" id="SSF46894">
    <property type="entry name" value="C-terminal effector domain of the bipartite response regulators"/>
    <property type="match status" value="1"/>
</dbReference>
<evidence type="ECO:0000313" key="5">
    <source>
        <dbReference type="EMBL" id="NIH80850.1"/>
    </source>
</evidence>
<dbReference type="PROSITE" id="PS50043">
    <property type="entry name" value="HTH_LUXR_2"/>
    <property type="match status" value="1"/>
</dbReference>
<name>A0ABX0SW56_9PSEU</name>
<keyword evidence="6" id="KW-1185">Reference proteome</keyword>
<sequence length="242" mass="26110">MERTRVFFVDDHQVLTDALATLLADDPELHVVGHGTIRDPQLTQVVAVLQPDVITVDVAVADMEPGRLVERLLAAAPGARVVVLTAAHDPRQATDVARAGAAAWVSKQCSARYFVTVLSGVCRGEAFFPADLLGTVLHQLREDVGRARAHSRLLDVLTARECDVLTGMIAGWSSARIATELFLSPHTVRSHIRAILSKLDVHSRLEAVQKVRAAGLAPPDGAAVIGLRDHRPASEVTHLPHR</sequence>
<dbReference type="SUPFAM" id="SSF52172">
    <property type="entry name" value="CheY-like"/>
    <property type="match status" value="1"/>
</dbReference>
<dbReference type="InterPro" id="IPR000792">
    <property type="entry name" value="Tscrpt_reg_LuxR_C"/>
</dbReference>
<reference evidence="5 6" key="1">
    <citation type="submission" date="2020-03" db="EMBL/GenBank/DDBJ databases">
        <title>Sequencing the genomes of 1000 actinobacteria strains.</title>
        <authorList>
            <person name="Klenk H.-P."/>
        </authorList>
    </citation>
    <scope>NUCLEOTIDE SEQUENCE [LARGE SCALE GENOMIC DNA]</scope>
    <source>
        <strain evidence="5 6">DSM 45668</strain>
    </source>
</reference>
<dbReference type="PANTHER" id="PTHR43214">
    <property type="entry name" value="TWO-COMPONENT RESPONSE REGULATOR"/>
    <property type="match status" value="1"/>
</dbReference>
<dbReference type="Pfam" id="PF00196">
    <property type="entry name" value="GerE"/>
    <property type="match status" value="1"/>
</dbReference>
<accession>A0ABX0SW56</accession>
<evidence type="ECO:0000313" key="6">
    <source>
        <dbReference type="Proteomes" id="UP000754495"/>
    </source>
</evidence>
<protein>
    <submittedName>
        <fullName evidence="5">Two-component system nitrate/nitrite response regulator NarL</fullName>
    </submittedName>
</protein>
<evidence type="ECO:0000259" key="4">
    <source>
        <dbReference type="PROSITE" id="PS50110"/>
    </source>
</evidence>
<dbReference type="InterPro" id="IPR001789">
    <property type="entry name" value="Sig_transdc_resp-reg_receiver"/>
</dbReference>
<dbReference type="PROSITE" id="PS50110">
    <property type="entry name" value="RESPONSE_REGULATORY"/>
    <property type="match status" value="1"/>
</dbReference>
<dbReference type="CDD" id="cd06170">
    <property type="entry name" value="LuxR_C_like"/>
    <property type="match status" value="1"/>
</dbReference>
<dbReference type="PROSITE" id="PS00622">
    <property type="entry name" value="HTH_LUXR_1"/>
    <property type="match status" value="1"/>
</dbReference>
<gene>
    <name evidence="5" type="ORF">FHX46_003380</name>
</gene>
<dbReference type="InterPro" id="IPR039420">
    <property type="entry name" value="WalR-like"/>
</dbReference>
<feature type="modified residue" description="4-aspartylphosphate" evidence="2">
    <location>
        <position position="57"/>
    </location>
</feature>
<dbReference type="PRINTS" id="PR00038">
    <property type="entry name" value="HTHLUXR"/>
</dbReference>
<evidence type="ECO:0000256" key="1">
    <source>
        <dbReference type="ARBA" id="ARBA00023125"/>
    </source>
</evidence>
<comment type="caution">
    <text evidence="5">The sequence shown here is derived from an EMBL/GenBank/DDBJ whole genome shotgun (WGS) entry which is preliminary data.</text>
</comment>
<dbReference type="InterPro" id="IPR011006">
    <property type="entry name" value="CheY-like_superfamily"/>
</dbReference>
<feature type="domain" description="Response regulatory" evidence="4">
    <location>
        <begin position="5"/>
        <end position="122"/>
    </location>
</feature>
<dbReference type="SMART" id="SM00421">
    <property type="entry name" value="HTH_LUXR"/>
    <property type="match status" value="1"/>
</dbReference>
<evidence type="ECO:0000256" key="2">
    <source>
        <dbReference type="PROSITE-ProRule" id="PRU00169"/>
    </source>
</evidence>
<proteinExistence type="predicted"/>
<dbReference type="SMART" id="SM00448">
    <property type="entry name" value="REC"/>
    <property type="match status" value="1"/>
</dbReference>
<keyword evidence="1" id="KW-0238">DNA-binding</keyword>